<name>A0A318TTV9_9BACL</name>
<proteinExistence type="predicted"/>
<dbReference type="SUPFAM" id="SSF54637">
    <property type="entry name" value="Thioesterase/thiol ester dehydrase-isomerase"/>
    <property type="match status" value="1"/>
</dbReference>
<sequence length="149" mass="17113">MYTDYIGLTSTKVKNVVERELVRRFADSIGDNHPIYIDEETGKQSRFGTNIAPPTFPRVLRSGTIDGLKLPLNGLIHGEQIYHYERPLLIGEEVYCYSKIEDYYEKEGSTGKMGFLKMRRYGEDSNGHLIFTEESITIITETVRRSLNV</sequence>
<gene>
    <name evidence="2" type="ORF">BJ095_10590</name>
</gene>
<reference evidence="2 3" key="1">
    <citation type="submission" date="2018-06" db="EMBL/GenBank/DDBJ databases">
        <title>Genomic Encyclopedia of Archaeal and Bacterial Type Strains, Phase II (KMG-II): from individual species to whole genera.</title>
        <authorList>
            <person name="Goeker M."/>
        </authorList>
    </citation>
    <scope>NUCLEOTIDE SEQUENCE [LARGE SCALE GENOMIC DNA]</scope>
    <source>
        <strain evidence="2 3">KACC 16626</strain>
    </source>
</reference>
<keyword evidence="3" id="KW-1185">Reference proteome</keyword>
<dbReference type="PIRSF" id="PIRSF018072">
    <property type="entry name" value="UCP018072"/>
    <property type="match status" value="1"/>
</dbReference>
<dbReference type="AlphaFoldDB" id="A0A318TTV9"/>
<feature type="domain" description="FAS1-like dehydratase" evidence="1">
    <location>
        <begin position="6"/>
        <end position="132"/>
    </location>
</feature>
<dbReference type="CDD" id="cd03441">
    <property type="entry name" value="R_hydratase_like"/>
    <property type="match status" value="1"/>
</dbReference>
<dbReference type="InterPro" id="IPR029069">
    <property type="entry name" value="HotDog_dom_sf"/>
</dbReference>
<dbReference type="Gene3D" id="3.10.129.10">
    <property type="entry name" value="Hotdog Thioesterase"/>
    <property type="match status" value="1"/>
</dbReference>
<dbReference type="Pfam" id="PF13452">
    <property type="entry name" value="FAS1_DH_region"/>
    <property type="match status" value="1"/>
</dbReference>
<organism evidence="2 3">
    <name type="scientific">Ureibacillus chungkukjangi</name>
    <dbReference type="NCBI Taxonomy" id="1202712"/>
    <lineage>
        <taxon>Bacteria</taxon>
        <taxon>Bacillati</taxon>
        <taxon>Bacillota</taxon>
        <taxon>Bacilli</taxon>
        <taxon>Bacillales</taxon>
        <taxon>Caryophanaceae</taxon>
        <taxon>Ureibacillus</taxon>
    </lineage>
</organism>
<accession>A0A318TTV9</accession>
<dbReference type="OrthoDB" id="160199at2"/>
<dbReference type="InterPro" id="IPR039569">
    <property type="entry name" value="FAS1-like_DH_region"/>
</dbReference>
<evidence type="ECO:0000259" key="1">
    <source>
        <dbReference type="Pfam" id="PF13452"/>
    </source>
</evidence>
<evidence type="ECO:0000313" key="3">
    <source>
        <dbReference type="Proteomes" id="UP000247416"/>
    </source>
</evidence>
<comment type="caution">
    <text evidence="2">The sequence shown here is derived from an EMBL/GenBank/DDBJ whole genome shotgun (WGS) entry which is preliminary data.</text>
</comment>
<dbReference type="EMBL" id="QJTJ01000005">
    <property type="protein sequence ID" value="PYF07300.1"/>
    <property type="molecule type" value="Genomic_DNA"/>
</dbReference>
<dbReference type="RefSeq" id="WP_107933304.1">
    <property type="nucleotide sequence ID" value="NZ_CP085009.1"/>
</dbReference>
<dbReference type="Proteomes" id="UP000247416">
    <property type="component" value="Unassembled WGS sequence"/>
</dbReference>
<evidence type="ECO:0000313" key="2">
    <source>
        <dbReference type="EMBL" id="PYF07300.1"/>
    </source>
</evidence>
<dbReference type="InterPro" id="IPR016709">
    <property type="entry name" value="HadA-like"/>
</dbReference>
<protein>
    <submittedName>
        <fullName evidence="2">Acyl dehydratase</fullName>
    </submittedName>
</protein>